<dbReference type="Pfam" id="PF07963">
    <property type="entry name" value="N_methyl"/>
    <property type="match status" value="1"/>
</dbReference>
<organism evidence="2 3">
    <name type="scientific">Gilvimarinus gilvus</name>
    <dbReference type="NCBI Taxonomy" id="3058038"/>
    <lineage>
        <taxon>Bacteria</taxon>
        <taxon>Pseudomonadati</taxon>
        <taxon>Pseudomonadota</taxon>
        <taxon>Gammaproteobacteria</taxon>
        <taxon>Cellvibrionales</taxon>
        <taxon>Cellvibrionaceae</taxon>
        <taxon>Gilvimarinus</taxon>
    </lineage>
</organism>
<dbReference type="Proteomes" id="UP001273505">
    <property type="component" value="Unassembled WGS sequence"/>
</dbReference>
<keyword evidence="1" id="KW-1133">Transmembrane helix</keyword>
<keyword evidence="1" id="KW-0812">Transmembrane</keyword>
<dbReference type="RefSeq" id="WP_302724328.1">
    <property type="nucleotide sequence ID" value="NZ_JAULRU010000797.1"/>
</dbReference>
<evidence type="ECO:0000313" key="3">
    <source>
        <dbReference type="Proteomes" id="UP001273505"/>
    </source>
</evidence>
<evidence type="ECO:0000256" key="1">
    <source>
        <dbReference type="SAM" id="Phobius"/>
    </source>
</evidence>
<dbReference type="EMBL" id="JAXAFO010000001">
    <property type="protein sequence ID" value="MDX6847723.1"/>
    <property type="molecule type" value="Genomic_DNA"/>
</dbReference>
<dbReference type="SUPFAM" id="SSF54523">
    <property type="entry name" value="Pili subunits"/>
    <property type="match status" value="1"/>
</dbReference>
<comment type="caution">
    <text evidence="2">The sequence shown here is derived from an EMBL/GenBank/DDBJ whole genome shotgun (WGS) entry which is preliminary data.</text>
</comment>
<dbReference type="Gene3D" id="3.30.700.10">
    <property type="entry name" value="Glycoprotein, Type 4 Pilin"/>
    <property type="match status" value="1"/>
</dbReference>
<name>A0ABU4RS51_9GAMM</name>
<feature type="transmembrane region" description="Helical" evidence="1">
    <location>
        <begin position="7"/>
        <end position="27"/>
    </location>
</feature>
<accession>A0ABU4RS51</accession>
<proteinExistence type="predicted"/>
<dbReference type="PROSITE" id="PS00409">
    <property type="entry name" value="PROKAR_NTER_METHYL"/>
    <property type="match status" value="1"/>
</dbReference>
<evidence type="ECO:0000313" key="2">
    <source>
        <dbReference type="EMBL" id="MDX6847723.1"/>
    </source>
</evidence>
<reference evidence="2 3" key="1">
    <citation type="submission" date="2023-11" db="EMBL/GenBank/DDBJ databases">
        <title>Gilvimarinus fulvus sp. nov., isolated from the surface of Kelp.</title>
        <authorList>
            <person name="Sun Y.Y."/>
            <person name="Gong Y."/>
            <person name="Du Z.J."/>
        </authorList>
    </citation>
    <scope>NUCLEOTIDE SEQUENCE [LARGE SCALE GENOMIC DNA]</scope>
    <source>
        <strain evidence="2 3">SDUM040013</strain>
    </source>
</reference>
<sequence>MKWRESGFTLIELIAIIVILGVIGTTASSRFTDGEIASVQASRDDLVAALFFAQQLAMARDNIQVTVAATSVNVTENGTALSDSGYPLNFASGVTASAAAFNYDKLGRTNPTAITLTSDGTSATVNVSGSGYAY</sequence>
<dbReference type="InterPro" id="IPR012902">
    <property type="entry name" value="N_methyl_site"/>
</dbReference>
<keyword evidence="3" id="KW-1185">Reference proteome</keyword>
<gene>
    <name evidence="2" type="ORF">SCD92_00035</name>
</gene>
<protein>
    <submittedName>
        <fullName evidence="2">Type II secretion system protein</fullName>
    </submittedName>
</protein>
<dbReference type="InterPro" id="IPR045584">
    <property type="entry name" value="Pilin-like"/>
</dbReference>
<keyword evidence="1" id="KW-0472">Membrane</keyword>